<feature type="region of interest" description="Disordered" evidence="9">
    <location>
        <begin position="85"/>
        <end position="124"/>
    </location>
</feature>
<evidence type="ECO:0000256" key="8">
    <source>
        <dbReference type="RuleBase" id="RU366078"/>
    </source>
</evidence>
<dbReference type="InterPro" id="IPR051487">
    <property type="entry name" value="Ser/Thr_Proteases_Immune/Dev"/>
</dbReference>
<evidence type="ECO:0000256" key="5">
    <source>
        <dbReference type="ARBA" id="ARBA00023157"/>
    </source>
</evidence>
<evidence type="ECO:0000256" key="4">
    <source>
        <dbReference type="ARBA" id="ARBA00022825"/>
    </source>
</evidence>
<evidence type="ECO:0000259" key="11">
    <source>
        <dbReference type="PROSITE" id="PS51888"/>
    </source>
</evidence>
<dbReference type="SMART" id="SM00680">
    <property type="entry name" value="CLIP"/>
    <property type="match status" value="1"/>
</dbReference>
<keyword evidence="2 8" id="KW-0732">Signal</keyword>
<dbReference type="InterPro" id="IPR018114">
    <property type="entry name" value="TRYPSIN_HIS"/>
</dbReference>
<dbReference type="InterPro" id="IPR043504">
    <property type="entry name" value="Peptidase_S1_PA_chymotrypsin"/>
</dbReference>
<dbReference type="SUPFAM" id="SSF50494">
    <property type="entry name" value="Trypsin-like serine proteases"/>
    <property type="match status" value="1"/>
</dbReference>
<proteinExistence type="inferred from homology"/>
<sequence>MHYFKIMGYRLMCVVISLHLSVVFSEDCQTPLGVTSQCVSLYDCPQLLSAFNQRPLPNRVVTFLRYSQCGFDGYTPKVCCGPLPEDQGGDTTRRPAVTTPPIGTDVEPANGEDSSPSGRGECGVDTNGDRIYGGQFTELDEFPWMALLGYRKPDGRRTYQCGGVLINHRYVLTAAHCVTGAVETEVGQLVSVRLGEYDTQSEIDCSDGVCAEPPQEIAVHRSFPHPGYSDRNKNKKDDIGMVRLAKRARYTYYVQPICLPDTTTRVGPGFEVFVAGWGKTLQGTNSPVKLKLVLPVFEKNDCVNKYKTLGANLVSGQLCAGGTFSKDACRGDSGGPLMMKRPEGSWVSVGVVSFGYGCGRDGWPGVYTSVAAYNDWIQSILTSTNQ</sequence>
<comment type="domain">
    <text evidence="8">The clip domain consists of 35-55 residues which are 'knitted' together usually by 3 conserved disulfide bonds forming a clip-like compact structure.</text>
</comment>
<dbReference type="PRINTS" id="PR00722">
    <property type="entry name" value="CHYMOTRYPSIN"/>
</dbReference>
<dbReference type="InterPro" id="IPR033116">
    <property type="entry name" value="TRYPSIN_SER"/>
</dbReference>
<dbReference type="Pfam" id="PF12032">
    <property type="entry name" value="CLIP"/>
    <property type="match status" value="1"/>
</dbReference>
<dbReference type="Gene3D" id="3.30.1640.30">
    <property type="match status" value="1"/>
</dbReference>
<dbReference type="InterPro" id="IPR001254">
    <property type="entry name" value="Trypsin_dom"/>
</dbReference>
<dbReference type="CDD" id="cd00190">
    <property type="entry name" value="Tryp_SPc"/>
    <property type="match status" value="1"/>
</dbReference>
<evidence type="ECO:0000256" key="7">
    <source>
        <dbReference type="RuleBase" id="RU363034"/>
    </source>
</evidence>
<evidence type="ECO:0000256" key="3">
    <source>
        <dbReference type="ARBA" id="ARBA00022801"/>
    </source>
</evidence>
<reference evidence="12" key="1">
    <citation type="submission" date="2021-12" db="EMBL/GenBank/DDBJ databases">
        <authorList>
            <person name="King R."/>
        </authorList>
    </citation>
    <scope>NUCLEOTIDE SEQUENCE</scope>
</reference>
<organism evidence="12 13">
    <name type="scientific">Chilo suppressalis</name>
    <name type="common">Asiatic rice borer moth</name>
    <dbReference type="NCBI Taxonomy" id="168631"/>
    <lineage>
        <taxon>Eukaryota</taxon>
        <taxon>Metazoa</taxon>
        <taxon>Ecdysozoa</taxon>
        <taxon>Arthropoda</taxon>
        <taxon>Hexapoda</taxon>
        <taxon>Insecta</taxon>
        <taxon>Pterygota</taxon>
        <taxon>Neoptera</taxon>
        <taxon>Endopterygota</taxon>
        <taxon>Lepidoptera</taxon>
        <taxon>Glossata</taxon>
        <taxon>Ditrysia</taxon>
        <taxon>Pyraloidea</taxon>
        <taxon>Crambidae</taxon>
        <taxon>Crambinae</taxon>
        <taxon>Chilo</taxon>
    </lineage>
</organism>
<dbReference type="Proteomes" id="UP001153292">
    <property type="component" value="Chromosome 7"/>
</dbReference>
<dbReference type="InterPro" id="IPR038565">
    <property type="entry name" value="CLIP_sf"/>
</dbReference>
<evidence type="ECO:0000256" key="1">
    <source>
        <dbReference type="ARBA" id="ARBA00022670"/>
    </source>
</evidence>
<keyword evidence="5" id="KW-1015">Disulfide bond</keyword>
<protein>
    <recommendedName>
        <fullName evidence="8">CLIP domain-containing serine protease</fullName>
        <ecNumber evidence="7">3.4.21.-</ecNumber>
    </recommendedName>
</protein>
<dbReference type="InterPro" id="IPR009003">
    <property type="entry name" value="Peptidase_S1_PA"/>
</dbReference>
<feature type="domain" description="Clip" evidence="11">
    <location>
        <begin position="27"/>
        <end position="80"/>
    </location>
</feature>
<dbReference type="PROSITE" id="PS50240">
    <property type="entry name" value="TRYPSIN_DOM"/>
    <property type="match status" value="1"/>
</dbReference>
<keyword evidence="1 7" id="KW-0645">Protease</keyword>
<evidence type="ECO:0000313" key="13">
    <source>
        <dbReference type="Proteomes" id="UP001153292"/>
    </source>
</evidence>
<dbReference type="InterPro" id="IPR001314">
    <property type="entry name" value="Peptidase_S1A"/>
</dbReference>
<dbReference type="InterPro" id="IPR022700">
    <property type="entry name" value="CLIP"/>
</dbReference>
<evidence type="ECO:0000256" key="9">
    <source>
        <dbReference type="SAM" id="MobiDB-lite"/>
    </source>
</evidence>
<feature type="chain" id="PRO_5044982266" description="CLIP domain-containing serine protease" evidence="8">
    <location>
        <begin position="26"/>
        <end position="386"/>
    </location>
</feature>
<gene>
    <name evidence="12" type="ORF">CHILSU_LOCUS10256</name>
</gene>
<keyword evidence="4 7" id="KW-0720">Serine protease</keyword>
<dbReference type="SMART" id="SM00020">
    <property type="entry name" value="Tryp_SPc"/>
    <property type="match status" value="1"/>
</dbReference>
<keyword evidence="13" id="KW-1185">Reference proteome</keyword>
<comment type="similarity">
    <text evidence="6 8">Belongs to the peptidase S1 family. CLIP subfamily.</text>
</comment>
<dbReference type="PANTHER" id="PTHR24256">
    <property type="entry name" value="TRYPTASE-RELATED"/>
    <property type="match status" value="1"/>
</dbReference>
<dbReference type="PROSITE" id="PS00134">
    <property type="entry name" value="TRYPSIN_HIS"/>
    <property type="match status" value="1"/>
</dbReference>
<keyword evidence="3 7" id="KW-0378">Hydrolase</keyword>
<comment type="subcellular location">
    <subcellularLocation>
        <location evidence="8">Secreted</location>
    </subcellularLocation>
</comment>
<feature type="domain" description="Peptidase S1" evidence="10">
    <location>
        <begin position="131"/>
        <end position="382"/>
    </location>
</feature>
<dbReference type="EC" id="3.4.21.-" evidence="7"/>
<keyword evidence="8" id="KW-0964">Secreted</keyword>
<evidence type="ECO:0000259" key="10">
    <source>
        <dbReference type="PROSITE" id="PS50240"/>
    </source>
</evidence>
<evidence type="ECO:0000313" key="12">
    <source>
        <dbReference type="EMBL" id="CAH2991131.1"/>
    </source>
</evidence>
<feature type="signal peptide" evidence="8">
    <location>
        <begin position="1"/>
        <end position="25"/>
    </location>
</feature>
<dbReference type="EMBL" id="OU963900">
    <property type="protein sequence ID" value="CAH2991131.1"/>
    <property type="molecule type" value="Genomic_DNA"/>
</dbReference>
<accession>A0ABN8L879</accession>
<dbReference type="PROSITE" id="PS51888">
    <property type="entry name" value="CLIP"/>
    <property type="match status" value="1"/>
</dbReference>
<dbReference type="Gene3D" id="2.40.10.10">
    <property type="entry name" value="Trypsin-like serine proteases"/>
    <property type="match status" value="2"/>
</dbReference>
<evidence type="ECO:0000256" key="2">
    <source>
        <dbReference type="ARBA" id="ARBA00022729"/>
    </source>
</evidence>
<name>A0ABN8L879_CHISP</name>
<evidence type="ECO:0000256" key="6">
    <source>
        <dbReference type="ARBA" id="ARBA00024195"/>
    </source>
</evidence>
<dbReference type="Pfam" id="PF00089">
    <property type="entry name" value="Trypsin"/>
    <property type="match status" value="1"/>
</dbReference>
<dbReference type="PROSITE" id="PS00135">
    <property type="entry name" value="TRYPSIN_SER"/>
    <property type="match status" value="1"/>
</dbReference>